<proteinExistence type="predicted"/>
<gene>
    <name evidence="2" type="ORF">X975_04992</name>
</gene>
<dbReference type="InterPro" id="IPR011333">
    <property type="entry name" value="SKP1/BTB/POZ_sf"/>
</dbReference>
<dbReference type="Gene3D" id="1.25.40.420">
    <property type="match status" value="1"/>
</dbReference>
<dbReference type="PANTHER" id="PTHR45774">
    <property type="entry name" value="BTB/POZ DOMAIN-CONTAINING"/>
    <property type="match status" value="1"/>
</dbReference>
<dbReference type="Gene3D" id="3.30.710.10">
    <property type="entry name" value="Potassium Channel Kv1.1, Chain A"/>
    <property type="match status" value="1"/>
</dbReference>
<sequence length="493" mass="57424">MEHILPTQHQHLVQAGKWQLNMQTTEEALLHMYKHNLLTDVTLHVQSDSGDLSLSVHKLILASRSPKFFDMFFGNDCRVPSNVLIIRDVSVCAMELLIWYIYSGKLDIQNEEDLPGIAKAACIYEIENLKQACKNLLSNYAINVRNVCFLLDAANVLKDNNVRMMCLQLVKREWKSVLESPEFLAASKEIVLDIVCEQNLEDTSKTEFIEGIIRWIQSKRESDRDLFSWVDMSSMTDRKFLGIIKTYPSFFTKEEISSILLNLSCPEEFDPPHWFNASTNVRFIEFENPEIRNFIERAPVKFETDCNTSFRKCSFHGEKGFSASFTVQFKFFESFPDSMSLVMMELAFGSGFVPKENLRLELSYRTINDFKKHKIRYWIIDTNKNYYIITENCMELENNCSFFLSLRIHVQNLRKWGCCKPVSNGQYLGVSIPSGYSYNIYHKLCEAQCLELVPLSDWLVFLDSTNGNKYFVITNFFFDSFINHQKLLQKLHL</sequence>
<organism evidence="2 3">
    <name type="scientific">Stegodyphus mimosarum</name>
    <name type="common">African social velvet spider</name>
    <dbReference type="NCBI Taxonomy" id="407821"/>
    <lineage>
        <taxon>Eukaryota</taxon>
        <taxon>Metazoa</taxon>
        <taxon>Ecdysozoa</taxon>
        <taxon>Arthropoda</taxon>
        <taxon>Chelicerata</taxon>
        <taxon>Arachnida</taxon>
        <taxon>Araneae</taxon>
        <taxon>Araneomorphae</taxon>
        <taxon>Entelegynae</taxon>
        <taxon>Eresoidea</taxon>
        <taxon>Eresidae</taxon>
        <taxon>Stegodyphus</taxon>
    </lineage>
</organism>
<feature type="non-terminal residue" evidence="2">
    <location>
        <position position="493"/>
    </location>
</feature>
<dbReference type="STRING" id="407821.A0A087UZU4"/>
<keyword evidence="3" id="KW-1185">Reference proteome</keyword>
<dbReference type="PROSITE" id="PS50097">
    <property type="entry name" value="BTB"/>
    <property type="match status" value="1"/>
</dbReference>
<dbReference type="Proteomes" id="UP000054359">
    <property type="component" value="Unassembled WGS sequence"/>
</dbReference>
<dbReference type="SUPFAM" id="SSF54695">
    <property type="entry name" value="POZ domain"/>
    <property type="match status" value="1"/>
</dbReference>
<evidence type="ECO:0000313" key="2">
    <source>
        <dbReference type="EMBL" id="KFM82883.1"/>
    </source>
</evidence>
<protein>
    <submittedName>
        <fullName evidence="2">BTB/POZ domain-containing protein 6</fullName>
    </submittedName>
</protein>
<dbReference type="Pfam" id="PF07707">
    <property type="entry name" value="BACK"/>
    <property type="match status" value="1"/>
</dbReference>
<dbReference type="InterPro" id="IPR000210">
    <property type="entry name" value="BTB/POZ_dom"/>
</dbReference>
<dbReference type="EMBL" id="KK122516">
    <property type="protein sequence ID" value="KFM82883.1"/>
    <property type="molecule type" value="Genomic_DNA"/>
</dbReference>
<reference evidence="2 3" key="1">
    <citation type="submission" date="2013-11" db="EMBL/GenBank/DDBJ databases">
        <title>Genome sequencing of Stegodyphus mimosarum.</title>
        <authorList>
            <person name="Bechsgaard J."/>
        </authorList>
    </citation>
    <scope>NUCLEOTIDE SEQUENCE [LARGE SCALE GENOMIC DNA]</scope>
</reference>
<dbReference type="AlphaFoldDB" id="A0A087UZU4"/>
<evidence type="ECO:0000259" key="1">
    <source>
        <dbReference type="PROSITE" id="PS50097"/>
    </source>
</evidence>
<dbReference type="SMART" id="SM00225">
    <property type="entry name" value="BTB"/>
    <property type="match status" value="1"/>
</dbReference>
<accession>A0A087UZU4</accession>
<dbReference type="OMA" id="YIITENC"/>
<dbReference type="OrthoDB" id="10261408at2759"/>
<feature type="domain" description="BTB" evidence="1">
    <location>
        <begin position="39"/>
        <end position="110"/>
    </location>
</feature>
<evidence type="ECO:0000313" key="3">
    <source>
        <dbReference type="Proteomes" id="UP000054359"/>
    </source>
</evidence>
<dbReference type="InterPro" id="IPR011705">
    <property type="entry name" value="BACK"/>
</dbReference>
<dbReference type="Pfam" id="PF00651">
    <property type="entry name" value="BTB"/>
    <property type="match status" value="1"/>
</dbReference>
<name>A0A087UZU4_STEMI</name>
<dbReference type="CDD" id="cd18186">
    <property type="entry name" value="BTB_POZ_ZBTB_KLHL-like"/>
    <property type="match status" value="1"/>
</dbReference>